<gene>
    <name evidence="1" type="ORF">LDBPK_040860</name>
</gene>
<dbReference type="VEuPathDB" id="TriTrypDB:LdBPK_040860.1"/>
<evidence type="ECO:0000313" key="2">
    <source>
        <dbReference type="Proteomes" id="UP000008980"/>
    </source>
</evidence>
<dbReference type="AlphaFoldDB" id="E9B851"/>
<reference evidence="2" key="2">
    <citation type="submission" date="2011-02" db="EMBL/GenBank/DDBJ databases">
        <title>Whole genome sequencing of Leishmania donovani clinical lines reveals dynamic variation related to drug resistance.</title>
        <authorList>
            <person name="Downing T."/>
            <person name="Imamura H."/>
            <person name="Sanders M."/>
            <person name="Decuypere S."/>
            <person name="Hertz-Fowler C."/>
            <person name="Clark T.G."/>
            <person name="Rijal S."/>
            <person name="Sundar S."/>
            <person name="Quail M.A."/>
            <person name="De Doncker S."/>
            <person name="Maes I."/>
            <person name="Vanaerschot M."/>
            <person name="Stark O."/>
            <person name="Schonian G."/>
            <person name="Dujardin J.C."/>
            <person name="Berriman M."/>
        </authorList>
    </citation>
    <scope>NUCLEOTIDE SEQUENCE [LARGE SCALE GENOMIC DNA]</scope>
    <source>
        <strain evidence="2">BPK282A1</strain>
    </source>
</reference>
<dbReference type="KEGG" id="ldo:LDBPK_040860"/>
<dbReference type="EMBL" id="FR799591">
    <property type="protein sequence ID" value="CBZ31424.1"/>
    <property type="molecule type" value="Genomic_DNA"/>
</dbReference>
<protein>
    <submittedName>
        <fullName evidence="1">Uncharacterized protein</fullName>
    </submittedName>
</protein>
<reference evidence="1 2" key="1">
    <citation type="journal article" date="2011" name="Genome Res.">
        <title>Whole genome sequencing of multiple Leishmania donovani clinical isolates provides insights into population structure and mechanisms of drug resistance.</title>
        <authorList>
            <person name="Downing T."/>
            <person name="Imamura H."/>
            <person name="Decuypere S."/>
            <person name="Clark T.G."/>
            <person name="Coombs G.H."/>
            <person name="Cotton J.A."/>
            <person name="Hilley J.D."/>
            <person name="de Doncker S."/>
            <person name="Maes I."/>
            <person name="Mottram J.C."/>
            <person name="Quail M.A."/>
            <person name="Rijal S."/>
            <person name="Sanders M."/>
            <person name="Schonian G."/>
            <person name="Stark O."/>
            <person name="Sundar S."/>
            <person name="Vanaerschot M."/>
            <person name="Hertz-Fowler C."/>
            <person name="Dujardin J.C."/>
            <person name="Berriman M."/>
        </authorList>
    </citation>
    <scope>NUCLEOTIDE SEQUENCE [LARGE SCALE GENOMIC DNA]</scope>
    <source>
        <strain evidence="1 2">BPK282A1</strain>
    </source>
</reference>
<evidence type="ECO:0000313" key="1">
    <source>
        <dbReference type="EMBL" id="CBZ31424.1"/>
    </source>
</evidence>
<dbReference type="Proteomes" id="UP000008980">
    <property type="component" value="Chromosome 4"/>
</dbReference>
<name>E9B851_LEIDO</name>
<organism evidence="1 2">
    <name type="scientific">Leishmania donovani</name>
    <dbReference type="NCBI Taxonomy" id="5661"/>
    <lineage>
        <taxon>Eukaryota</taxon>
        <taxon>Discoba</taxon>
        <taxon>Euglenozoa</taxon>
        <taxon>Kinetoplastea</taxon>
        <taxon>Metakinetoplastina</taxon>
        <taxon>Trypanosomatida</taxon>
        <taxon>Trypanosomatidae</taxon>
        <taxon>Leishmaniinae</taxon>
        <taxon>Leishmania</taxon>
    </lineage>
</organism>
<sequence>MWATSSLAWWRCCPILYSSFSL</sequence>
<accession>E9B851</accession>
<proteinExistence type="predicted"/>